<evidence type="ECO:0000313" key="10">
    <source>
        <dbReference type="Proteomes" id="UP000608594"/>
    </source>
</evidence>
<keyword evidence="4 6" id="KW-1133">Transmembrane helix</keyword>
<name>A0A926GDD8_9RHOB</name>
<dbReference type="Gene3D" id="2.30.30.60">
    <property type="match status" value="1"/>
</dbReference>
<comment type="caution">
    <text evidence="6">Lacks conserved residue(s) required for the propagation of feature annotation.</text>
</comment>
<feature type="compositionally biased region" description="Basic and acidic residues" evidence="7">
    <location>
        <begin position="1"/>
        <end position="10"/>
    </location>
</feature>
<evidence type="ECO:0000256" key="6">
    <source>
        <dbReference type="RuleBase" id="RU369025"/>
    </source>
</evidence>
<dbReference type="Pfam" id="PF04972">
    <property type="entry name" value="BON"/>
    <property type="match status" value="1"/>
</dbReference>
<feature type="transmembrane region" description="Helical" evidence="6">
    <location>
        <begin position="182"/>
        <end position="201"/>
    </location>
</feature>
<sequence length="431" mass="47397">MASAQARDDAGTNEAPVGTISVRDNPATDFAIRTRIDGILNQVPAFSAITARVRAGVVTLEGEVTEQQTITRLNELMSRVDGVVAIENKVALSTDIGARLETVRERFQQRLNTIAAGFPFVLLGLGVGAVIVIVGGWISRRRKTIEHLTPNPFIADFLAQTIRLTSWIVALVVALDLMEAGALLGTLLGAAGIFGLSLSFASRDTIENFVATLILSLRQPFNPNDLIEVNNLRGRVIRMTSRGTSLLTLDGNHIRIPNQIIYKAVIINYTRNPERRFMVDLVINPASDMWLARDLAIKTMAGMDFVMKRPEPVAWIEPSGSHQELIVVRAGGWLSQEGTDFDLARGEAFRRLRRALDDAGFAVPEMIYRVQMEGGEVADQQPAAPAPKPYKREKTLDLTPDEAFEQMVDRERVDDGRNLLTPAPPRNPQGS</sequence>
<comment type="subunit">
    <text evidence="6">Homoheptamer.</text>
</comment>
<keyword evidence="3 6" id="KW-0812">Transmembrane</keyword>
<gene>
    <name evidence="9" type="ORF">H4P12_01035</name>
</gene>
<dbReference type="Pfam" id="PF00924">
    <property type="entry name" value="MS_channel_2nd"/>
    <property type="match status" value="1"/>
</dbReference>
<dbReference type="InterPro" id="IPR023408">
    <property type="entry name" value="MscS_beta-dom_sf"/>
</dbReference>
<dbReference type="AlphaFoldDB" id="A0A926GDD8"/>
<dbReference type="InterPro" id="IPR045275">
    <property type="entry name" value="MscS_archaea/bacteria_type"/>
</dbReference>
<dbReference type="Gene3D" id="1.10.287.1260">
    <property type="match status" value="1"/>
</dbReference>
<dbReference type="SUPFAM" id="SSF82689">
    <property type="entry name" value="Mechanosensitive channel protein MscS (YggB), C-terminal domain"/>
    <property type="match status" value="1"/>
</dbReference>
<feature type="compositionally biased region" description="Pro residues" evidence="7">
    <location>
        <begin position="422"/>
        <end position="431"/>
    </location>
</feature>
<feature type="region of interest" description="Disordered" evidence="7">
    <location>
        <begin position="377"/>
        <end position="431"/>
    </location>
</feature>
<accession>A0A926GDD8</accession>
<dbReference type="SUPFAM" id="SSF50182">
    <property type="entry name" value="Sm-like ribonucleoproteins"/>
    <property type="match status" value="1"/>
</dbReference>
<keyword evidence="5 6" id="KW-0472">Membrane</keyword>
<dbReference type="InterPro" id="IPR010920">
    <property type="entry name" value="LSM_dom_sf"/>
</dbReference>
<keyword evidence="6" id="KW-0406">Ion transport</keyword>
<comment type="caution">
    <text evidence="9">The sequence shown here is derived from an EMBL/GenBank/DDBJ whole genome shotgun (WGS) entry which is preliminary data.</text>
</comment>
<comment type="subcellular location">
    <subcellularLocation>
        <location evidence="6">Cell inner membrane</location>
        <topology evidence="6">Multi-pass membrane protein</topology>
    </subcellularLocation>
    <subcellularLocation>
        <location evidence="1">Cell membrane</location>
        <topology evidence="1">Multi-pass membrane protein</topology>
    </subcellularLocation>
</comment>
<dbReference type="GO" id="GO:0005886">
    <property type="term" value="C:plasma membrane"/>
    <property type="evidence" value="ECO:0007669"/>
    <property type="project" value="UniProtKB-SubCell"/>
</dbReference>
<keyword evidence="6" id="KW-0407">Ion channel</keyword>
<keyword evidence="2" id="KW-1003">Cell membrane</keyword>
<dbReference type="PROSITE" id="PS50914">
    <property type="entry name" value="BON"/>
    <property type="match status" value="1"/>
</dbReference>
<organism evidence="9 10">
    <name type="scientific">Paracoccus amoyensis</name>
    <dbReference type="NCBI Taxonomy" id="2760093"/>
    <lineage>
        <taxon>Bacteria</taxon>
        <taxon>Pseudomonadati</taxon>
        <taxon>Pseudomonadota</taxon>
        <taxon>Alphaproteobacteria</taxon>
        <taxon>Rhodobacterales</taxon>
        <taxon>Paracoccaceae</taxon>
        <taxon>Paracoccus</taxon>
    </lineage>
</organism>
<reference evidence="9" key="1">
    <citation type="submission" date="2020-08" db="EMBL/GenBank/DDBJ databases">
        <title>Paracoccus amoyensis sp. nov., isolated from the surface seawater at coast of Xiamen, Fujian.</title>
        <authorList>
            <person name="Lyu L."/>
        </authorList>
    </citation>
    <scope>NUCLEOTIDE SEQUENCE</scope>
    <source>
        <strain evidence="9">11-3</strain>
    </source>
</reference>
<feature type="transmembrane region" description="Helical" evidence="6">
    <location>
        <begin position="157"/>
        <end position="175"/>
    </location>
</feature>
<feature type="transmembrane region" description="Helical" evidence="6">
    <location>
        <begin position="114"/>
        <end position="137"/>
    </location>
</feature>
<comment type="function">
    <text evidence="6">Mechanosensitive channel that participates in the regulation of osmotic pressure changes within the cell, opening in response to stretch forces in the membrane lipid bilayer, without the need for other proteins. Contributes to normal resistance to hypoosmotic shock. Forms an ion channel of 1.0 nanosiemens conductance with a slight preference for anions.</text>
</comment>
<comment type="similarity">
    <text evidence="6">Belongs to the MscS (TC 1.A.23) family.</text>
</comment>
<dbReference type="GO" id="GO:0008381">
    <property type="term" value="F:mechanosensitive monoatomic ion channel activity"/>
    <property type="evidence" value="ECO:0007669"/>
    <property type="project" value="InterPro"/>
</dbReference>
<dbReference type="InterPro" id="IPR007055">
    <property type="entry name" value="BON_dom"/>
</dbReference>
<evidence type="ECO:0000256" key="5">
    <source>
        <dbReference type="ARBA" id="ARBA00023136"/>
    </source>
</evidence>
<dbReference type="InterPro" id="IPR011066">
    <property type="entry name" value="MscS_channel_C_sf"/>
</dbReference>
<dbReference type="Proteomes" id="UP000608594">
    <property type="component" value="Unassembled WGS sequence"/>
</dbReference>
<keyword evidence="6" id="KW-0997">Cell inner membrane</keyword>
<evidence type="ECO:0000256" key="1">
    <source>
        <dbReference type="ARBA" id="ARBA00004651"/>
    </source>
</evidence>
<evidence type="ECO:0000313" key="9">
    <source>
        <dbReference type="EMBL" id="MBC9245324.1"/>
    </source>
</evidence>
<keyword evidence="6" id="KW-0813">Transport</keyword>
<evidence type="ECO:0000259" key="8">
    <source>
        <dbReference type="PROSITE" id="PS50914"/>
    </source>
</evidence>
<dbReference type="PANTHER" id="PTHR30221">
    <property type="entry name" value="SMALL-CONDUCTANCE MECHANOSENSITIVE CHANNEL"/>
    <property type="match status" value="1"/>
</dbReference>
<evidence type="ECO:0000256" key="4">
    <source>
        <dbReference type="ARBA" id="ARBA00022989"/>
    </source>
</evidence>
<proteinExistence type="inferred from homology"/>
<dbReference type="Gene3D" id="3.30.1340.30">
    <property type="match status" value="1"/>
</dbReference>
<protein>
    <recommendedName>
        <fullName evidence="6">Small-conductance mechanosensitive channel</fullName>
    </recommendedName>
</protein>
<evidence type="ECO:0000256" key="2">
    <source>
        <dbReference type="ARBA" id="ARBA00022475"/>
    </source>
</evidence>
<evidence type="ECO:0000256" key="3">
    <source>
        <dbReference type="ARBA" id="ARBA00022692"/>
    </source>
</evidence>
<dbReference type="InterPro" id="IPR006685">
    <property type="entry name" value="MscS_channel_2nd"/>
</dbReference>
<dbReference type="EMBL" id="JACOQL010000001">
    <property type="protein sequence ID" value="MBC9245324.1"/>
    <property type="molecule type" value="Genomic_DNA"/>
</dbReference>
<dbReference type="PANTHER" id="PTHR30221:SF1">
    <property type="entry name" value="SMALL-CONDUCTANCE MECHANOSENSITIVE CHANNEL"/>
    <property type="match status" value="1"/>
</dbReference>
<feature type="region of interest" description="Disordered" evidence="7">
    <location>
        <begin position="1"/>
        <end position="21"/>
    </location>
</feature>
<feature type="domain" description="BON" evidence="8">
    <location>
        <begin position="28"/>
        <end position="94"/>
    </location>
</feature>
<feature type="compositionally biased region" description="Basic and acidic residues" evidence="7">
    <location>
        <begin position="407"/>
        <end position="417"/>
    </location>
</feature>
<keyword evidence="10" id="KW-1185">Reference proteome</keyword>
<evidence type="ECO:0000256" key="7">
    <source>
        <dbReference type="SAM" id="MobiDB-lite"/>
    </source>
</evidence>